<reference evidence="1" key="2">
    <citation type="submission" date="2006-07" db="EMBL/GenBank/DDBJ databases">
        <authorList>
            <person name="Zhang C.-X."/>
            <person name="Yang Z.-N."/>
            <person name="Ma X.-C."/>
            <person name="Xiao Q."/>
        </authorList>
    </citation>
    <scope>NUCLEOTIDE SEQUENCE</scope>
    <source>
        <strain evidence="1">A1</strain>
    </source>
</reference>
<dbReference type="Proteomes" id="UP000214344">
    <property type="component" value="Segment"/>
</dbReference>
<dbReference type="Gene3D" id="3.40.50.1000">
    <property type="entry name" value="HAD superfamily/HAD-like"/>
    <property type="match status" value="1"/>
</dbReference>
<dbReference type="Gene3D" id="3.40.50.300">
    <property type="entry name" value="P-loop containing nucleotide triphosphate hydrolases"/>
    <property type="match status" value="1"/>
</dbReference>
<keyword evidence="1" id="KW-0808">Transferase</keyword>
<dbReference type="PANTHER" id="PTHR12083:SF9">
    <property type="entry name" value="BIFUNCTIONAL POLYNUCLEOTIDE PHOSPHATASE_KINASE"/>
    <property type="match status" value="1"/>
</dbReference>
<dbReference type="InterPro" id="IPR023214">
    <property type="entry name" value="HAD_sf"/>
</dbReference>
<dbReference type="SUPFAM" id="SSF52540">
    <property type="entry name" value="P-loop containing nucleoside triphosphate hydrolases"/>
    <property type="match status" value="1"/>
</dbReference>
<reference evidence="1 4" key="3">
    <citation type="journal article" date="2007" name="Virology">
        <title>Genome sequence and organization of a nucleopolyhedrovirus that infects the tea looper caterpillar, Ectropis obliqua.</title>
        <authorList>
            <person name="Ma X.C."/>
            <person name="Shang J.Y."/>
            <person name="Yang Z.N."/>
            <person name="Bao Y.Y."/>
            <person name="Xiao Q."/>
            <person name="Zhang C.X."/>
        </authorList>
    </citation>
    <scope>NUCLEOTIDE SEQUENCE [LARGE SCALE GENOMIC DNA]</scope>
    <source>
        <strain evidence="1 4">A1</strain>
    </source>
</reference>
<keyword evidence="1" id="KW-0418">Kinase</keyword>
<sequence length="355" mass="41884">MSHLLALGGVACTTKTTILKNLQKYDDNIVVHLDDYKELNDKFDFDCRVGSLLFAAYRSKNDIVHLKDYKNVHIFDRQPMEALIYVAINQNMSDEDAIKMYETCVAMGLCDNWLSLLLKPIEHSFDRLVKMMKKRNNNLDVCTREYVTNQNHQFYLWQNATHWPNRVINCRENIDAQQESIVNTLLGMIYEWCDHHNGFIEYKYKLPIIKNKIAIFNLENTLICTKSRAVQQQNETDWQLKYTTIHDTFVNLLDNDYSIFIMTNQMNTKNLSQLKQKIKLICKTIQLPLTVYISTQFNNYRKPRTGMFEHLMVKQPFVDFTNSFYCGDNLNGLTNADSLFAKNCNLKFYYDFNFF</sequence>
<dbReference type="InterPro" id="IPR036412">
    <property type="entry name" value="HAD-like_sf"/>
</dbReference>
<reference evidence="2" key="4">
    <citation type="submission" date="2013-04" db="EMBL/GenBank/DDBJ databases">
        <authorList>
            <person name="Chen J."/>
            <person name="Hu Y."/>
            <person name="Yin Y."/>
            <person name="Wang B."/>
            <person name="Zhu Y."/>
        </authorList>
    </citation>
    <scope>NUCLEOTIDE SEQUENCE</scope>
    <source>
        <strain evidence="2">Unioasis 1</strain>
    </source>
</reference>
<dbReference type="RefSeq" id="YP_874307.1">
    <property type="nucleotide sequence ID" value="NC_008586.1"/>
</dbReference>
<dbReference type="InterPro" id="IPR006551">
    <property type="entry name" value="Polynucleotide_phosphatase"/>
</dbReference>
<organism evidence="1 4">
    <name type="scientific">Ectropis obliqua nucleopolyhedrovirus</name>
    <dbReference type="NCBI Taxonomy" id="59376"/>
    <lineage>
        <taxon>Viruses</taxon>
        <taxon>Viruses incertae sedis</taxon>
        <taxon>Naldaviricetes</taxon>
        <taxon>Lefavirales</taxon>
        <taxon>Baculoviridae</taxon>
        <taxon>Alphabaculovirus</taxon>
        <taxon>Alphabaculovirus ecobliquae</taxon>
    </lineage>
</organism>
<dbReference type="InterPro" id="IPR027417">
    <property type="entry name" value="P-loop_NTPase"/>
</dbReference>
<reference evidence="1 4" key="1">
    <citation type="journal article" date="2006" name="J. Microbiol.">
        <title>Morphological, phylogenetic and biological characteristics of Ectropis obliqua single-nucleocapsid nucleopolyhedrovirus.</title>
        <authorList>
            <person name="Ma X.C."/>
            <person name="Xu H.J."/>
            <person name="Tang M.J."/>
            <person name="Xiao Q."/>
            <person name="Hong J."/>
            <person name="Zhang C.X."/>
        </authorList>
    </citation>
    <scope>NUCLEOTIDE SEQUENCE [LARGE SCALE GENOMIC DNA]</scope>
    <source>
        <strain evidence="1 4">A1</strain>
    </source>
</reference>
<gene>
    <name evidence="3" type="ORF">QF4000033</name>
    <name evidence="2" type="ORF">wdlz-06GM124</name>
</gene>
<protein>
    <submittedName>
        <fullName evidence="1">Nicotinamide riboside kinase 1</fullName>
    </submittedName>
    <submittedName>
        <fullName evidence="2">Putative 33.9 kDa protein</fullName>
    </submittedName>
</protein>
<dbReference type="InterPro" id="IPR013954">
    <property type="entry name" value="PNK3P"/>
</dbReference>
<dbReference type="PANTHER" id="PTHR12083">
    <property type="entry name" value="BIFUNCTIONAL POLYNUCLEOTIDE PHOSPHATASE/KINASE"/>
    <property type="match status" value="1"/>
</dbReference>
<dbReference type="InterPro" id="IPR006549">
    <property type="entry name" value="HAD-SF_hydro_IIIA"/>
</dbReference>
<dbReference type="GO" id="GO:0046403">
    <property type="term" value="F:polynucleotide 3'-phosphatase activity"/>
    <property type="evidence" value="ECO:0007669"/>
    <property type="project" value="TreeGrafter"/>
</dbReference>
<dbReference type="GO" id="GO:0046404">
    <property type="term" value="F:ATP-dependent polydeoxyribonucleotide 5'-hydroxyl-kinase activity"/>
    <property type="evidence" value="ECO:0007669"/>
    <property type="project" value="TreeGrafter"/>
</dbReference>
<reference evidence="3" key="5">
    <citation type="submission" date="2021-06" db="EMBL/GenBank/DDBJ databases">
        <authorList>
            <person name="Xiao Q."/>
            <person name="Zhang X.X."/>
            <person name="Tang M.J."/>
        </authorList>
    </citation>
    <scope>NUCLEOTIDE SEQUENCE</scope>
    <source>
        <strain evidence="3">QF4</strain>
    </source>
</reference>
<dbReference type="SUPFAM" id="SSF56784">
    <property type="entry name" value="HAD-like"/>
    <property type="match status" value="1"/>
</dbReference>
<evidence type="ECO:0000313" key="4">
    <source>
        <dbReference type="Proteomes" id="UP000214344"/>
    </source>
</evidence>
<dbReference type="NCBIfam" id="TIGR01662">
    <property type="entry name" value="HAD-SF-IIIA"/>
    <property type="match status" value="1"/>
</dbReference>
<accession>A0EZ17</accession>
<name>A0EZ17_9ABAC</name>
<dbReference type="NCBIfam" id="TIGR01664">
    <property type="entry name" value="DNA-3'-Pase"/>
    <property type="match status" value="1"/>
</dbReference>
<dbReference type="Pfam" id="PF08645">
    <property type="entry name" value="PNK3P"/>
    <property type="match status" value="1"/>
</dbReference>
<dbReference type="EMBL" id="MZ394738">
    <property type="protein sequence ID" value="QWV59619.1"/>
    <property type="molecule type" value="Genomic_DNA"/>
</dbReference>
<evidence type="ECO:0000313" key="1">
    <source>
        <dbReference type="EMBL" id="ABI35797.1"/>
    </source>
</evidence>
<dbReference type="GO" id="GO:0003690">
    <property type="term" value="F:double-stranded DNA binding"/>
    <property type="evidence" value="ECO:0007669"/>
    <property type="project" value="TreeGrafter"/>
</dbReference>
<dbReference type="KEGG" id="vg:5176526"/>
<dbReference type="OrthoDB" id="5331at10239"/>
<dbReference type="EMBL" id="KC960018">
    <property type="protein sequence ID" value="AGS47957.1"/>
    <property type="molecule type" value="Genomic_DNA"/>
</dbReference>
<dbReference type="GO" id="GO:0006281">
    <property type="term" value="P:DNA repair"/>
    <property type="evidence" value="ECO:0007669"/>
    <property type="project" value="TreeGrafter"/>
</dbReference>
<dbReference type="EMBL" id="DQ837165">
    <property type="protein sequence ID" value="ABI35797.1"/>
    <property type="molecule type" value="Genomic_DNA"/>
</dbReference>
<keyword evidence="4" id="KW-1185">Reference proteome</keyword>
<evidence type="ECO:0000313" key="3">
    <source>
        <dbReference type="EMBL" id="QWV59619.1"/>
    </source>
</evidence>
<proteinExistence type="predicted"/>
<evidence type="ECO:0000313" key="2">
    <source>
        <dbReference type="EMBL" id="AGS47957.1"/>
    </source>
</evidence>